<sequence length="84" mass="8584">MKRLLLVATLLASLSPWAVHTAYADSARITLGPGVTLHLGTGTAAAGATTTVAITTTTIGNNHNGSGMPDPYVKISRRGALLNN</sequence>
<name>A0A1E7YUF6_9GAMM</name>
<gene>
    <name evidence="2" type="ORF">BBW68_03500</name>
</gene>
<feature type="signal peptide" evidence="1">
    <location>
        <begin position="1"/>
        <end position="18"/>
    </location>
</feature>
<evidence type="ECO:0000313" key="2">
    <source>
        <dbReference type="EMBL" id="OFC58098.1"/>
    </source>
</evidence>
<reference evidence="2 3" key="1">
    <citation type="submission" date="2016-07" db="EMBL/GenBank/DDBJ databases">
        <authorList>
            <person name="Yuval B."/>
        </authorList>
    </citation>
    <scope>NUCLEOTIDE SEQUENCE [LARGE SCALE GENOMIC DNA]</scope>
    <source>
        <strain evidence="2 3">IL</strain>
    </source>
</reference>
<feature type="chain" id="PRO_5009209165" evidence="1">
    <location>
        <begin position="19"/>
        <end position="84"/>
    </location>
</feature>
<protein>
    <submittedName>
        <fullName evidence="2">Uncharacterized protein</fullName>
    </submittedName>
</protein>
<accession>A0A1E7YUF6</accession>
<keyword evidence="1" id="KW-0732">Signal</keyword>
<proteinExistence type="predicted"/>
<evidence type="ECO:0000313" key="3">
    <source>
        <dbReference type="Proteomes" id="UP000243534"/>
    </source>
</evidence>
<organism evidence="2 3">
    <name type="scientific">Candidatus Erwinia dacicola</name>
    <dbReference type="NCBI Taxonomy" id="252393"/>
    <lineage>
        <taxon>Bacteria</taxon>
        <taxon>Pseudomonadati</taxon>
        <taxon>Pseudomonadota</taxon>
        <taxon>Gammaproteobacteria</taxon>
        <taxon>Enterobacterales</taxon>
        <taxon>Erwiniaceae</taxon>
        <taxon>Erwinia</taxon>
    </lineage>
</organism>
<evidence type="ECO:0000256" key="1">
    <source>
        <dbReference type="SAM" id="SignalP"/>
    </source>
</evidence>
<dbReference type="RefSeq" id="WP_070135977.1">
    <property type="nucleotide sequence ID" value="NZ_MAYS01000608.1"/>
</dbReference>
<comment type="caution">
    <text evidence="2">The sequence shown here is derived from an EMBL/GenBank/DDBJ whole genome shotgun (WGS) entry which is preliminary data.</text>
</comment>
<dbReference type="AlphaFoldDB" id="A0A1E7YUF6"/>
<dbReference type="EMBL" id="MAYS01000608">
    <property type="protein sequence ID" value="OFC58098.1"/>
    <property type="molecule type" value="Genomic_DNA"/>
</dbReference>
<dbReference type="Proteomes" id="UP000243534">
    <property type="component" value="Unassembled WGS sequence"/>
</dbReference>